<sequence length="68" mass="7833">MPRQICHCWQDLVAHKLSAMTLVAILLVLAVVSVWLDRHRDRNAGLAGSTDVTDRDRIRVYDDLRYLT</sequence>
<keyword evidence="1" id="KW-0472">Membrane</keyword>
<evidence type="ECO:0000256" key="1">
    <source>
        <dbReference type="SAM" id="Phobius"/>
    </source>
</evidence>
<evidence type="ECO:0000313" key="3">
    <source>
        <dbReference type="Proteomes" id="UP000246005"/>
    </source>
</evidence>
<name>A0A316I6H0_9PSEU</name>
<dbReference type="AlphaFoldDB" id="A0A316I6H0"/>
<protein>
    <submittedName>
        <fullName evidence="2">Uncharacterized protein</fullName>
    </submittedName>
</protein>
<organism evidence="2 3">
    <name type="scientific">Lentzea atacamensis</name>
    <dbReference type="NCBI Taxonomy" id="531938"/>
    <lineage>
        <taxon>Bacteria</taxon>
        <taxon>Bacillati</taxon>
        <taxon>Actinomycetota</taxon>
        <taxon>Actinomycetes</taxon>
        <taxon>Pseudonocardiales</taxon>
        <taxon>Pseudonocardiaceae</taxon>
        <taxon>Lentzea</taxon>
    </lineage>
</organism>
<gene>
    <name evidence="2" type="ORF">C8D88_103196</name>
</gene>
<reference evidence="2 3" key="1">
    <citation type="submission" date="2018-05" db="EMBL/GenBank/DDBJ databases">
        <title>Genomic Encyclopedia of Type Strains, Phase IV (KMG-IV): sequencing the most valuable type-strain genomes for metagenomic binning, comparative biology and taxonomic classification.</title>
        <authorList>
            <person name="Goeker M."/>
        </authorList>
    </citation>
    <scope>NUCLEOTIDE SEQUENCE [LARGE SCALE GENOMIC DNA]</scope>
    <source>
        <strain evidence="2 3">DSM 45480</strain>
    </source>
</reference>
<keyword evidence="1" id="KW-0812">Transmembrane</keyword>
<keyword evidence="1" id="KW-1133">Transmembrane helix</keyword>
<feature type="transmembrane region" description="Helical" evidence="1">
    <location>
        <begin position="17"/>
        <end position="36"/>
    </location>
</feature>
<accession>A0A316I6H0</accession>
<evidence type="ECO:0000313" key="2">
    <source>
        <dbReference type="EMBL" id="PWK88000.1"/>
    </source>
</evidence>
<proteinExistence type="predicted"/>
<dbReference type="EMBL" id="QGHB01000003">
    <property type="protein sequence ID" value="PWK88000.1"/>
    <property type="molecule type" value="Genomic_DNA"/>
</dbReference>
<comment type="caution">
    <text evidence="2">The sequence shown here is derived from an EMBL/GenBank/DDBJ whole genome shotgun (WGS) entry which is preliminary data.</text>
</comment>
<dbReference type="Proteomes" id="UP000246005">
    <property type="component" value="Unassembled WGS sequence"/>
</dbReference>